<organism evidence="1">
    <name type="scientific">Rhizophora mucronata</name>
    <name type="common">Asiatic mangrove</name>
    <dbReference type="NCBI Taxonomy" id="61149"/>
    <lineage>
        <taxon>Eukaryota</taxon>
        <taxon>Viridiplantae</taxon>
        <taxon>Streptophyta</taxon>
        <taxon>Embryophyta</taxon>
        <taxon>Tracheophyta</taxon>
        <taxon>Spermatophyta</taxon>
        <taxon>Magnoliopsida</taxon>
        <taxon>eudicotyledons</taxon>
        <taxon>Gunneridae</taxon>
        <taxon>Pentapetalae</taxon>
        <taxon>rosids</taxon>
        <taxon>fabids</taxon>
        <taxon>Malpighiales</taxon>
        <taxon>Rhizophoraceae</taxon>
        <taxon>Rhizophora</taxon>
    </lineage>
</organism>
<proteinExistence type="predicted"/>
<evidence type="ECO:0000313" key="1">
    <source>
        <dbReference type="EMBL" id="MBX13483.1"/>
    </source>
</evidence>
<accession>A0A2P2L692</accession>
<dbReference type="AlphaFoldDB" id="A0A2P2L692"/>
<dbReference type="EMBL" id="GGEC01032999">
    <property type="protein sequence ID" value="MBX13483.1"/>
    <property type="molecule type" value="Transcribed_RNA"/>
</dbReference>
<sequence length="48" mass="5552">MKRTVTEIASLILGHLFEGKWGSEIYLIQVAKMSYSEYFSSYFVKAQT</sequence>
<name>A0A2P2L692_RHIMU</name>
<reference evidence="1" key="1">
    <citation type="submission" date="2018-02" db="EMBL/GenBank/DDBJ databases">
        <title>Rhizophora mucronata_Transcriptome.</title>
        <authorList>
            <person name="Meera S.P."/>
            <person name="Sreeshan A."/>
            <person name="Augustine A."/>
        </authorList>
    </citation>
    <scope>NUCLEOTIDE SEQUENCE</scope>
    <source>
        <tissue evidence="1">Leaf</tissue>
    </source>
</reference>
<protein>
    <submittedName>
        <fullName evidence="1">Uncharacterized protein</fullName>
    </submittedName>
</protein>